<feature type="non-terminal residue" evidence="1">
    <location>
        <position position="1"/>
    </location>
</feature>
<name>A0ABV0HBQ2_9NEIS</name>
<dbReference type="EMBL" id="JBDQQU010000191">
    <property type="protein sequence ID" value="MEO3956711.1"/>
    <property type="molecule type" value="Genomic_DNA"/>
</dbReference>
<proteinExistence type="predicted"/>
<reference evidence="1 2" key="1">
    <citation type="submission" date="2024-05" db="EMBL/GenBank/DDBJ databases">
        <authorList>
            <person name="De Oliveira J.P."/>
            <person name="Noriler S.A."/>
            <person name="De Oliveira A.G."/>
            <person name="Sipoli D.S."/>
        </authorList>
    </citation>
    <scope>NUCLEOTIDE SEQUENCE [LARGE SCALE GENOMIC DNA]</scope>
    <source>
        <strain evidence="1 2">LABIM186</strain>
    </source>
</reference>
<gene>
    <name evidence="1" type="ORF">ABH309_19925</name>
</gene>
<sequence>CSGSQSRTARLAIQAVFGSNYLQLKFVSGSHCLQMGLQSSRLARNPEPPAHIICNLLRGQF</sequence>
<dbReference type="RefSeq" id="WP_346196350.1">
    <property type="nucleotide sequence ID" value="NZ_JBDJHV010000073.1"/>
</dbReference>
<comment type="caution">
    <text evidence="1">The sequence shown here is derived from an EMBL/GenBank/DDBJ whole genome shotgun (WGS) entry which is preliminary data.</text>
</comment>
<protein>
    <submittedName>
        <fullName evidence="1">Uncharacterized protein</fullName>
    </submittedName>
</protein>
<evidence type="ECO:0000313" key="2">
    <source>
        <dbReference type="Proteomes" id="UP001438292"/>
    </source>
</evidence>
<accession>A0ABV0HBQ2</accession>
<evidence type="ECO:0000313" key="1">
    <source>
        <dbReference type="EMBL" id="MEO3956711.1"/>
    </source>
</evidence>
<organism evidence="1 2">
    <name type="scientific">Chromobacterium piscinae</name>
    <dbReference type="NCBI Taxonomy" id="686831"/>
    <lineage>
        <taxon>Bacteria</taxon>
        <taxon>Pseudomonadati</taxon>
        <taxon>Pseudomonadota</taxon>
        <taxon>Betaproteobacteria</taxon>
        <taxon>Neisseriales</taxon>
        <taxon>Chromobacteriaceae</taxon>
        <taxon>Chromobacterium</taxon>
    </lineage>
</organism>
<keyword evidence="2" id="KW-1185">Reference proteome</keyword>
<dbReference type="Proteomes" id="UP001438292">
    <property type="component" value="Unassembled WGS sequence"/>
</dbReference>